<evidence type="ECO:0000313" key="3">
    <source>
        <dbReference type="EMBL" id="CEA13241.1"/>
    </source>
</evidence>
<feature type="domain" description="MobA-like NTP transferase" evidence="2">
    <location>
        <begin position="4"/>
        <end position="126"/>
    </location>
</feature>
<keyword evidence="1 3" id="KW-0808">Transferase</keyword>
<dbReference type="SUPFAM" id="SSF53448">
    <property type="entry name" value="Nucleotide-diphospho-sugar transferases"/>
    <property type="match status" value="1"/>
</dbReference>
<protein>
    <submittedName>
        <fullName evidence="3">Acylneuraminate cytidylyltransferase</fullName>
    </submittedName>
    <submittedName>
        <fullName evidence="4">NTP transferase domain-containing protein</fullName>
    </submittedName>
</protein>
<dbReference type="AlphaFoldDB" id="A0A090JUT8"/>
<proteinExistence type="predicted"/>
<dbReference type="KEGG" id="mfi:DSM1535_0888"/>
<organism evidence="3">
    <name type="scientific">Methanobacterium formicicum</name>
    <dbReference type="NCBI Taxonomy" id="2162"/>
    <lineage>
        <taxon>Archaea</taxon>
        <taxon>Methanobacteriati</taxon>
        <taxon>Methanobacteriota</taxon>
        <taxon>Methanomada group</taxon>
        <taxon>Methanobacteria</taxon>
        <taxon>Methanobacteriales</taxon>
        <taxon>Methanobacteriaceae</taxon>
        <taxon>Methanobacterium</taxon>
    </lineage>
</organism>
<reference evidence="3" key="1">
    <citation type="submission" date="2014-08" db="EMBL/GenBank/DDBJ databases">
        <authorList>
            <person name="Wibberg D."/>
        </authorList>
    </citation>
    <scope>NUCLEOTIDE SEQUENCE</scope>
</reference>
<accession>A0A090JUT8</accession>
<dbReference type="RefSeq" id="WP_048072477.1">
    <property type="nucleotide sequence ID" value="NZ_DAISQW010000028.1"/>
</dbReference>
<dbReference type="Gene3D" id="3.90.550.10">
    <property type="entry name" value="Spore Coat Polysaccharide Biosynthesis Protein SpsA, Chain A"/>
    <property type="match status" value="1"/>
</dbReference>
<gene>
    <name evidence="3" type="ORF">DSM1535_0888</name>
    <name evidence="4" type="ORF">ISP06_00765</name>
</gene>
<dbReference type="Pfam" id="PF12804">
    <property type="entry name" value="NTP_transf_3"/>
    <property type="match status" value="1"/>
</dbReference>
<reference evidence="4" key="2">
    <citation type="submission" date="2020-10" db="EMBL/GenBank/DDBJ databases">
        <title>Dehalococcoides mccartyi of a TCE/Cr reducing biochatode.</title>
        <authorList>
            <person name="Matturro B."/>
        </authorList>
    </citation>
    <scope>NUCLEOTIDE SEQUENCE</scope>
    <source>
        <strain evidence="4">Bin2</strain>
    </source>
</reference>
<evidence type="ECO:0000259" key="2">
    <source>
        <dbReference type="Pfam" id="PF12804"/>
    </source>
</evidence>
<name>A0A090JUT8_METFO</name>
<dbReference type="PANTHER" id="PTHR19136:SF86">
    <property type="entry name" value="ADENOSYLCOBINAMIDE-PHOSPHATE GUANYLYLTRANSFERASE"/>
    <property type="match status" value="1"/>
</dbReference>
<dbReference type="InterPro" id="IPR029044">
    <property type="entry name" value="Nucleotide-diphossugar_trans"/>
</dbReference>
<evidence type="ECO:0000256" key="1">
    <source>
        <dbReference type="ARBA" id="ARBA00022679"/>
    </source>
</evidence>
<dbReference type="GO" id="GO:0016779">
    <property type="term" value="F:nucleotidyltransferase activity"/>
    <property type="evidence" value="ECO:0007669"/>
    <property type="project" value="UniProtKB-KW"/>
</dbReference>
<dbReference type="PATRIC" id="fig|2162.9.peg.920"/>
<evidence type="ECO:0000313" key="4">
    <source>
        <dbReference type="EMBL" id="MBF4473992.1"/>
    </source>
</evidence>
<dbReference type="InterPro" id="IPR025877">
    <property type="entry name" value="MobA-like_NTP_Trfase"/>
</dbReference>
<dbReference type="EMBL" id="LN515531">
    <property type="protein sequence ID" value="CEA13241.1"/>
    <property type="molecule type" value="Genomic_DNA"/>
</dbReference>
<dbReference type="Proteomes" id="UP000606900">
    <property type="component" value="Unassembled WGS sequence"/>
</dbReference>
<dbReference type="EMBL" id="JADIIL010000005">
    <property type="protein sequence ID" value="MBF4473992.1"/>
    <property type="molecule type" value="Genomic_DNA"/>
</dbReference>
<keyword evidence="3" id="KW-0548">Nucleotidyltransferase</keyword>
<dbReference type="PANTHER" id="PTHR19136">
    <property type="entry name" value="MOLYBDENUM COFACTOR GUANYLYLTRANSFERASE"/>
    <property type="match status" value="1"/>
</dbReference>
<sequence>MVVAVLMAGGKGTRMNSQQEKPLIIIEERPLIEYVLQAVEDSSLIDEIIVAVSPHTPKTGVYAENLGFKVLKTPGNGYVEDLSFILAQKELADEVILTVTADLPLLTGQIIDRVVEEYRKSPQPAMSVMVPVEIFREHGLQASLVLENRVPSGLNILRGKNTEQDEEVLVLDKIELALNINSPEDIICLKKLWGNSRR</sequence>